<organism evidence="5 6">
    <name type="scientific">Streptomyces chiangmaiensis</name>
    <dbReference type="NCBI Taxonomy" id="766497"/>
    <lineage>
        <taxon>Bacteria</taxon>
        <taxon>Bacillati</taxon>
        <taxon>Actinomycetota</taxon>
        <taxon>Actinomycetes</taxon>
        <taxon>Kitasatosporales</taxon>
        <taxon>Streptomycetaceae</taxon>
        <taxon>Streptomyces</taxon>
    </lineage>
</organism>
<feature type="region of interest" description="Disordered" evidence="3">
    <location>
        <begin position="427"/>
        <end position="450"/>
    </location>
</feature>
<sequence>MKTGEAVRWERLTKGSNNALRSDRPNLFYPVYVDPEHGRIAKVGDPVPLNVDRKTVPEEPGLVTVWPLSMTGVEKRWQCSADTFQSLVDQGMAKVGSYDRKNDRWSILYLNRGQRERIERDEIRVTGQDPNGVLELEMNERPLRAAMTIWNRSSHNAGYYGSGILSALLPDRKFPFPKSLYAVEDSLRLAVGDKPDALVIDFFAGSGTTAHALARLNREDDGRRRSILVTNNEVSVAEAKALREQGFSPGDPAWEDLGICRHITIPRMRAAVTGISSTGNPLKGEYKFGQVFPMSDGLDENVEFFDLTYEDAAMVSLGRRFEAIAPLLWMKAGTKGVRIDKISDRGWEVLDDATYGVLFNTSNWPSFVEAVVKRKSEALPLSHLFIVTDSPVEFQQIAGRIDQGIELVRLYADYLRTFEINTPRRNRSVGDGWRRPAVPRQRDNEQTSVP</sequence>
<dbReference type="InterPro" id="IPR002941">
    <property type="entry name" value="DNA_methylase_N4/N6"/>
</dbReference>
<dbReference type="SUPFAM" id="SSF53335">
    <property type="entry name" value="S-adenosyl-L-methionine-dependent methyltransferases"/>
    <property type="match status" value="1"/>
</dbReference>
<dbReference type="EMBL" id="JAYWVC010000064">
    <property type="protein sequence ID" value="MED7824176.1"/>
    <property type="molecule type" value="Genomic_DNA"/>
</dbReference>
<accession>A0ABU7FJL6</accession>
<evidence type="ECO:0000259" key="4">
    <source>
        <dbReference type="Pfam" id="PF01555"/>
    </source>
</evidence>
<feature type="compositionally biased region" description="Basic and acidic residues" evidence="3">
    <location>
        <begin position="440"/>
        <end position="450"/>
    </location>
</feature>
<feature type="domain" description="DNA methylase N-4/N-6" evidence="4">
    <location>
        <begin position="139"/>
        <end position="219"/>
    </location>
</feature>
<evidence type="ECO:0000256" key="3">
    <source>
        <dbReference type="SAM" id="MobiDB-lite"/>
    </source>
</evidence>
<protein>
    <submittedName>
        <fullName evidence="5">DNA methyltransferase</fullName>
    </submittedName>
</protein>
<dbReference type="RefSeq" id="WP_329508625.1">
    <property type="nucleotide sequence ID" value="NZ_BAAAYZ010000085.1"/>
</dbReference>
<proteinExistence type="predicted"/>
<evidence type="ECO:0000313" key="5">
    <source>
        <dbReference type="EMBL" id="MED7824176.1"/>
    </source>
</evidence>
<reference evidence="5" key="1">
    <citation type="submission" date="2024-01" db="EMBL/GenBank/DDBJ databases">
        <title>First draft genome sequence data of TA4-1, the type strain of Gram-positive actinobacterium Streptomyces chiangmaiensis.</title>
        <authorList>
            <person name="Yasawong M."/>
            <person name="Nantapong N."/>
        </authorList>
    </citation>
    <scope>NUCLEOTIDE SEQUENCE</scope>
    <source>
        <strain evidence="5">TA4-1</strain>
    </source>
</reference>
<dbReference type="Pfam" id="PF01555">
    <property type="entry name" value="N6_N4_Mtase"/>
    <property type="match status" value="1"/>
</dbReference>
<dbReference type="Proteomes" id="UP001333996">
    <property type="component" value="Unassembled WGS sequence"/>
</dbReference>
<name>A0ABU7FJL6_9ACTN</name>
<dbReference type="Gene3D" id="3.40.50.150">
    <property type="entry name" value="Vaccinia Virus protein VP39"/>
    <property type="match status" value="1"/>
</dbReference>
<dbReference type="GO" id="GO:0032259">
    <property type="term" value="P:methylation"/>
    <property type="evidence" value="ECO:0007669"/>
    <property type="project" value="UniProtKB-KW"/>
</dbReference>
<keyword evidence="2" id="KW-0808">Transferase</keyword>
<gene>
    <name evidence="5" type="ORF">VXC91_19865</name>
</gene>
<evidence type="ECO:0000256" key="2">
    <source>
        <dbReference type="ARBA" id="ARBA00022679"/>
    </source>
</evidence>
<evidence type="ECO:0000256" key="1">
    <source>
        <dbReference type="ARBA" id="ARBA00022603"/>
    </source>
</evidence>
<evidence type="ECO:0000313" key="6">
    <source>
        <dbReference type="Proteomes" id="UP001333996"/>
    </source>
</evidence>
<keyword evidence="1 5" id="KW-0489">Methyltransferase</keyword>
<dbReference type="InterPro" id="IPR029063">
    <property type="entry name" value="SAM-dependent_MTases_sf"/>
</dbReference>
<comment type="caution">
    <text evidence="5">The sequence shown here is derived from an EMBL/GenBank/DDBJ whole genome shotgun (WGS) entry which is preliminary data.</text>
</comment>
<dbReference type="GO" id="GO:0008168">
    <property type="term" value="F:methyltransferase activity"/>
    <property type="evidence" value="ECO:0007669"/>
    <property type="project" value="UniProtKB-KW"/>
</dbReference>
<keyword evidence="6" id="KW-1185">Reference proteome</keyword>